<proteinExistence type="predicted"/>
<dbReference type="AlphaFoldDB" id="A0A6N7ZMY4"/>
<sequence>MTLTDRYVAATLRRVPAAQHADLEPELRASVTDAIEAKVEAGADPDRAETEVLNDLGDPDRLAADLADRPLHLIGPAYYLDWLRLLRLLLWVSLVPGAIVLTTGLVEGDAVGSAIWSGVWTAANVALQIAFWTTLVFVLLERYGDPRGPEDLTGGPWTVDRLPAERAPRAVSLVDTVVSVGLLALVAAALLLQRTVSWFHEPDGTAIPVLHPDMWPTWTLALLAVVAVDVVLTILTYVRGRWTVGLAVVNTVTAVLFAGVVVWLASVDRLVNPAFLEASGGDSLTWLPNVVIAGTVVIAAWDVVDVWVKALRDRRA</sequence>
<feature type="transmembrane region" description="Helical" evidence="1">
    <location>
        <begin position="286"/>
        <end position="308"/>
    </location>
</feature>
<keyword evidence="1" id="KW-0472">Membrane</keyword>
<dbReference type="NCBIfam" id="NF038403">
    <property type="entry name" value="perm_prefix_1"/>
    <property type="match status" value="1"/>
</dbReference>
<accession>A0A6N7ZMY4</accession>
<protein>
    <submittedName>
        <fullName evidence="2">Uncharacterized protein</fullName>
    </submittedName>
</protein>
<feature type="transmembrane region" description="Helical" evidence="1">
    <location>
        <begin position="170"/>
        <end position="192"/>
    </location>
</feature>
<evidence type="ECO:0000256" key="1">
    <source>
        <dbReference type="SAM" id="Phobius"/>
    </source>
</evidence>
<dbReference type="EMBL" id="WMKA01000066">
    <property type="protein sequence ID" value="MTG90797.1"/>
    <property type="molecule type" value="Genomic_DNA"/>
</dbReference>
<feature type="transmembrane region" description="Helical" evidence="1">
    <location>
        <begin position="88"/>
        <end position="106"/>
    </location>
</feature>
<feature type="transmembrane region" description="Helical" evidence="1">
    <location>
        <begin position="245"/>
        <end position="266"/>
    </location>
</feature>
<organism evidence="2 3">
    <name type="scientific">Cellulosimicrobium composti</name>
    <dbReference type="NCBI Taxonomy" id="2672572"/>
    <lineage>
        <taxon>Bacteria</taxon>
        <taxon>Bacillati</taxon>
        <taxon>Actinomycetota</taxon>
        <taxon>Actinomycetes</taxon>
        <taxon>Micrococcales</taxon>
        <taxon>Promicromonosporaceae</taxon>
        <taxon>Cellulosimicrobium</taxon>
    </lineage>
</organism>
<name>A0A6N7ZMY4_9MICO</name>
<evidence type="ECO:0000313" key="2">
    <source>
        <dbReference type="EMBL" id="MTG90797.1"/>
    </source>
</evidence>
<dbReference type="Proteomes" id="UP000440668">
    <property type="component" value="Unassembled WGS sequence"/>
</dbReference>
<gene>
    <name evidence="2" type="ORF">GJV82_17915</name>
</gene>
<dbReference type="RefSeq" id="WP_155100163.1">
    <property type="nucleotide sequence ID" value="NZ_WMKA01000066.1"/>
</dbReference>
<reference evidence="2 3" key="1">
    <citation type="submission" date="2019-11" db="EMBL/GenBank/DDBJ databases">
        <title>Cellulosimicrobium composti sp. nov. isolated from a compost.</title>
        <authorList>
            <person name="Yang Y."/>
        </authorList>
    </citation>
    <scope>NUCLEOTIDE SEQUENCE [LARGE SCALE GENOMIC DNA]</scope>
    <source>
        <strain evidence="2 3">BIT-GX5</strain>
    </source>
</reference>
<keyword evidence="1" id="KW-1133">Transmembrane helix</keyword>
<comment type="caution">
    <text evidence="2">The sequence shown here is derived from an EMBL/GenBank/DDBJ whole genome shotgun (WGS) entry which is preliminary data.</text>
</comment>
<feature type="transmembrane region" description="Helical" evidence="1">
    <location>
        <begin position="218"/>
        <end position="238"/>
    </location>
</feature>
<feature type="transmembrane region" description="Helical" evidence="1">
    <location>
        <begin position="118"/>
        <end position="140"/>
    </location>
</feature>
<keyword evidence="1" id="KW-0812">Transmembrane</keyword>
<evidence type="ECO:0000313" key="3">
    <source>
        <dbReference type="Proteomes" id="UP000440668"/>
    </source>
</evidence>
<dbReference type="InterPro" id="IPR047928">
    <property type="entry name" value="Perm_prefix_1"/>
</dbReference>